<dbReference type="InterPro" id="IPR045860">
    <property type="entry name" value="Snake_toxin-like_sf"/>
</dbReference>
<evidence type="ECO:0000256" key="16">
    <source>
        <dbReference type="RuleBase" id="RU361271"/>
    </source>
</evidence>
<evidence type="ECO:0000256" key="10">
    <source>
        <dbReference type="ARBA" id="ARBA00022840"/>
    </source>
</evidence>
<reference evidence="20 21" key="1">
    <citation type="submission" date="2024-05" db="EMBL/GenBank/DDBJ databases">
        <title>Genetic variation in Jamaican populations of the coffee berry borer (Hypothenemus hampei).</title>
        <authorList>
            <person name="Errbii M."/>
            <person name="Myrie A."/>
        </authorList>
    </citation>
    <scope>NUCLEOTIDE SEQUENCE [LARGE SCALE GENOMIC DNA]</scope>
    <source>
        <strain evidence="20">JA-Hopewell-2020-01-JO</strain>
        <tissue evidence="20">Whole body</tissue>
    </source>
</reference>
<keyword evidence="21" id="KW-1185">Reference proteome</keyword>
<keyword evidence="11 16" id="KW-0460">Magnesium</keyword>
<dbReference type="InterPro" id="IPR000719">
    <property type="entry name" value="Prot_kinase_dom"/>
</dbReference>
<proteinExistence type="inferred from homology"/>
<dbReference type="PROSITE" id="PS00107">
    <property type="entry name" value="PROTEIN_KINASE_ATP"/>
    <property type="match status" value="1"/>
</dbReference>
<dbReference type="SUPFAM" id="SSF57302">
    <property type="entry name" value="Snake toxin-like"/>
    <property type="match status" value="1"/>
</dbReference>
<evidence type="ECO:0000256" key="3">
    <source>
        <dbReference type="ARBA" id="ARBA00022527"/>
    </source>
</evidence>
<dbReference type="GO" id="GO:0016020">
    <property type="term" value="C:membrane"/>
    <property type="evidence" value="ECO:0007669"/>
    <property type="project" value="UniProtKB-SubCell"/>
</dbReference>
<feature type="chain" id="PRO_5044763729" description="Serine/threonine-protein kinase receptor" evidence="17">
    <location>
        <begin position="25"/>
        <end position="568"/>
    </location>
</feature>
<feature type="binding site" evidence="15">
    <location>
        <position position="288"/>
    </location>
    <ligand>
        <name>ATP</name>
        <dbReference type="ChEBI" id="CHEBI:30616"/>
    </ligand>
</feature>
<keyword evidence="14 16" id="KW-0675">Receptor</keyword>
<organism evidence="20 21">
    <name type="scientific">Hypothenemus hampei</name>
    <name type="common">Coffee berry borer</name>
    <dbReference type="NCBI Taxonomy" id="57062"/>
    <lineage>
        <taxon>Eukaryota</taxon>
        <taxon>Metazoa</taxon>
        <taxon>Ecdysozoa</taxon>
        <taxon>Arthropoda</taxon>
        <taxon>Hexapoda</taxon>
        <taxon>Insecta</taxon>
        <taxon>Pterygota</taxon>
        <taxon>Neoptera</taxon>
        <taxon>Endopterygota</taxon>
        <taxon>Coleoptera</taxon>
        <taxon>Polyphaga</taxon>
        <taxon>Cucujiformia</taxon>
        <taxon>Curculionidae</taxon>
        <taxon>Scolytinae</taxon>
        <taxon>Hypothenemus</taxon>
    </lineage>
</organism>
<comment type="subcellular location">
    <subcellularLocation>
        <location evidence="1 16">Membrane</location>
        <topology evidence="1 16">Single-pass type I membrane protein</topology>
    </subcellularLocation>
</comment>
<evidence type="ECO:0000256" key="5">
    <source>
        <dbReference type="ARBA" id="ARBA00022692"/>
    </source>
</evidence>
<dbReference type="GO" id="GO:0005524">
    <property type="term" value="F:ATP binding"/>
    <property type="evidence" value="ECO:0007669"/>
    <property type="project" value="UniProtKB-UniRule"/>
</dbReference>
<protein>
    <recommendedName>
        <fullName evidence="16">Serine/threonine-protein kinase receptor</fullName>
        <ecNumber evidence="16">2.7.11.30</ecNumber>
    </recommendedName>
</protein>
<evidence type="ECO:0000256" key="8">
    <source>
        <dbReference type="ARBA" id="ARBA00022741"/>
    </source>
</evidence>
<evidence type="ECO:0000256" key="14">
    <source>
        <dbReference type="ARBA" id="ARBA00023170"/>
    </source>
</evidence>
<dbReference type="PROSITE" id="PS00108">
    <property type="entry name" value="PROTEIN_KINASE_ST"/>
    <property type="match status" value="1"/>
</dbReference>
<evidence type="ECO:0000256" key="6">
    <source>
        <dbReference type="ARBA" id="ARBA00022723"/>
    </source>
</evidence>
<keyword evidence="7 17" id="KW-0732">Signal</keyword>
<keyword evidence="6 16" id="KW-0479">Metal-binding</keyword>
<dbReference type="PROSITE" id="PS51256">
    <property type="entry name" value="GS"/>
    <property type="match status" value="1"/>
</dbReference>
<evidence type="ECO:0000256" key="12">
    <source>
        <dbReference type="ARBA" id="ARBA00022989"/>
    </source>
</evidence>
<dbReference type="Proteomes" id="UP001566132">
    <property type="component" value="Unassembled WGS sequence"/>
</dbReference>
<dbReference type="SUPFAM" id="SSF56112">
    <property type="entry name" value="Protein kinase-like (PK-like)"/>
    <property type="match status" value="1"/>
</dbReference>
<dbReference type="EMBL" id="JBDJPC010000002">
    <property type="protein sequence ID" value="KAL1514236.1"/>
    <property type="molecule type" value="Genomic_DNA"/>
</dbReference>
<dbReference type="InterPro" id="IPR008271">
    <property type="entry name" value="Ser/Thr_kinase_AS"/>
</dbReference>
<evidence type="ECO:0000313" key="20">
    <source>
        <dbReference type="EMBL" id="KAL1514236.1"/>
    </source>
</evidence>
<dbReference type="Pfam" id="PF01064">
    <property type="entry name" value="Activin_recp"/>
    <property type="match status" value="1"/>
</dbReference>
<keyword evidence="10 15" id="KW-0067">ATP-binding</keyword>
<feature type="domain" description="GS" evidence="19">
    <location>
        <begin position="231"/>
        <end position="260"/>
    </location>
</feature>
<accession>A0ABD1F9I2</accession>
<name>A0ABD1F9I2_HYPHA</name>
<dbReference type="GO" id="GO:0046872">
    <property type="term" value="F:metal ion binding"/>
    <property type="evidence" value="ECO:0007669"/>
    <property type="project" value="UniProtKB-KW"/>
</dbReference>
<evidence type="ECO:0000256" key="13">
    <source>
        <dbReference type="ARBA" id="ARBA00023136"/>
    </source>
</evidence>
<evidence type="ECO:0000256" key="2">
    <source>
        <dbReference type="ARBA" id="ARBA00009605"/>
    </source>
</evidence>
<comment type="caution">
    <text evidence="20">The sequence shown here is derived from an EMBL/GenBank/DDBJ whole genome shotgun (WGS) entry which is preliminary data.</text>
</comment>
<dbReference type="PANTHER" id="PTHR23255">
    <property type="entry name" value="TRANSFORMING GROWTH FACTOR-BETA RECEPTOR TYPE I AND II"/>
    <property type="match status" value="1"/>
</dbReference>
<keyword evidence="16" id="KW-0464">Manganese</keyword>
<evidence type="ECO:0000259" key="19">
    <source>
        <dbReference type="PROSITE" id="PS51256"/>
    </source>
</evidence>
<dbReference type="PRINTS" id="PR00653">
    <property type="entry name" value="ACTIVIN2R"/>
</dbReference>
<gene>
    <name evidence="20" type="ORF">ABEB36_003524</name>
</gene>
<dbReference type="InterPro" id="IPR000472">
    <property type="entry name" value="Activin_recp"/>
</dbReference>
<dbReference type="PANTHER" id="PTHR23255:SF72">
    <property type="entry name" value="RECEPTOR PROTEIN SERINE_THREONINE KINASE"/>
    <property type="match status" value="1"/>
</dbReference>
<dbReference type="InterPro" id="IPR003605">
    <property type="entry name" value="GS_dom"/>
</dbReference>
<dbReference type="CDD" id="cd23600">
    <property type="entry name" value="TFP_LU_ECD_Sax"/>
    <property type="match status" value="1"/>
</dbReference>
<feature type="domain" description="Protein kinase" evidence="18">
    <location>
        <begin position="261"/>
        <end position="552"/>
    </location>
</feature>
<keyword evidence="5 16" id="KW-0812">Transmembrane</keyword>
<dbReference type="Pfam" id="PF08515">
    <property type="entry name" value="TGF_beta_GS"/>
    <property type="match status" value="1"/>
</dbReference>
<dbReference type="Gene3D" id="1.10.510.10">
    <property type="entry name" value="Transferase(Phosphotransferase) domain 1"/>
    <property type="match status" value="1"/>
</dbReference>
<evidence type="ECO:0000256" key="15">
    <source>
        <dbReference type="PROSITE-ProRule" id="PRU10141"/>
    </source>
</evidence>
<dbReference type="GO" id="GO:0004675">
    <property type="term" value="F:transmembrane receptor protein serine/threonine kinase activity"/>
    <property type="evidence" value="ECO:0007669"/>
    <property type="project" value="UniProtKB-EC"/>
</dbReference>
<dbReference type="EC" id="2.7.11.30" evidence="16"/>
<keyword evidence="3 16" id="KW-0723">Serine/threonine-protein kinase</keyword>
<evidence type="ECO:0000256" key="9">
    <source>
        <dbReference type="ARBA" id="ARBA00022777"/>
    </source>
</evidence>
<evidence type="ECO:0000256" key="17">
    <source>
        <dbReference type="SAM" id="SignalP"/>
    </source>
</evidence>
<keyword evidence="9 16" id="KW-0418">Kinase</keyword>
<keyword evidence="4 16" id="KW-0808">Transferase</keyword>
<dbReference type="FunFam" id="1.10.510.10:FF:000018">
    <property type="entry name" value="Receptor protein serine/threonine kinase"/>
    <property type="match status" value="1"/>
</dbReference>
<dbReference type="InterPro" id="IPR000333">
    <property type="entry name" value="TGFB_receptor"/>
</dbReference>
<evidence type="ECO:0000256" key="7">
    <source>
        <dbReference type="ARBA" id="ARBA00022729"/>
    </source>
</evidence>
<keyword evidence="12 16" id="KW-1133">Transmembrane helix</keyword>
<dbReference type="Pfam" id="PF07714">
    <property type="entry name" value="PK_Tyr_Ser-Thr"/>
    <property type="match status" value="1"/>
</dbReference>
<comment type="catalytic activity">
    <reaction evidence="16">
        <text>L-threonyl-[receptor-protein] + ATP = O-phospho-L-threonyl-[receptor-protein] + ADP + H(+)</text>
        <dbReference type="Rhea" id="RHEA:44880"/>
        <dbReference type="Rhea" id="RHEA-COMP:11024"/>
        <dbReference type="Rhea" id="RHEA-COMP:11025"/>
        <dbReference type="ChEBI" id="CHEBI:15378"/>
        <dbReference type="ChEBI" id="CHEBI:30013"/>
        <dbReference type="ChEBI" id="CHEBI:30616"/>
        <dbReference type="ChEBI" id="CHEBI:61977"/>
        <dbReference type="ChEBI" id="CHEBI:456216"/>
        <dbReference type="EC" id="2.7.11.30"/>
    </reaction>
</comment>
<dbReference type="InterPro" id="IPR011009">
    <property type="entry name" value="Kinase-like_dom_sf"/>
</dbReference>
<feature type="transmembrane region" description="Helical" evidence="16">
    <location>
        <begin position="169"/>
        <end position="197"/>
    </location>
</feature>
<keyword evidence="13 16" id="KW-0472">Membrane</keyword>
<evidence type="ECO:0000256" key="1">
    <source>
        <dbReference type="ARBA" id="ARBA00004479"/>
    </source>
</evidence>
<comment type="cofactor">
    <cofactor evidence="16">
        <name>Mg(2+)</name>
        <dbReference type="ChEBI" id="CHEBI:18420"/>
    </cofactor>
    <cofactor evidence="16">
        <name>Mn(2+)</name>
        <dbReference type="ChEBI" id="CHEBI:29035"/>
    </cofactor>
</comment>
<dbReference type="AlphaFoldDB" id="A0ABD1F9I2"/>
<evidence type="ECO:0000259" key="18">
    <source>
        <dbReference type="PROSITE" id="PS50011"/>
    </source>
</evidence>
<evidence type="ECO:0000256" key="4">
    <source>
        <dbReference type="ARBA" id="ARBA00022679"/>
    </source>
</evidence>
<dbReference type="GO" id="GO:0006950">
    <property type="term" value="P:response to stress"/>
    <property type="evidence" value="ECO:0007669"/>
    <property type="project" value="UniProtKB-ARBA"/>
</dbReference>
<dbReference type="Gene3D" id="2.10.60.10">
    <property type="entry name" value="CD59"/>
    <property type="match status" value="1"/>
</dbReference>
<dbReference type="PROSITE" id="PS50011">
    <property type="entry name" value="PROTEIN_KINASE_DOM"/>
    <property type="match status" value="1"/>
</dbReference>
<dbReference type="InterPro" id="IPR017441">
    <property type="entry name" value="Protein_kinase_ATP_BS"/>
</dbReference>
<feature type="signal peptide" evidence="17">
    <location>
        <begin position="1"/>
        <end position="24"/>
    </location>
</feature>
<dbReference type="SMART" id="SM00220">
    <property type="entry name" value="S_TKc"/>
    <property type="match status" value="1"/>
</dbReference>
<dbReference type="InterPro" id="IPR001245">
    <property type="entry name" value="Ser-Thr/Tyr_kinase_cat_dom"/>
</dbReference>
<dbReference type="Gene3D" id="3.30.200.20">
    <property type="entry name" value="Phosphorylase Kinase, domain 1"/>
    <property type="match status" value="1"/>
</dbReference>
<keyword evidence="8 15" id="KW-0547">Nucleotide-binding</keyword>
<evidence type="ECO:0000313" key="21">
    <source>
        <dbReference type="Proteomes" id="UP001566132"/>
    </source>
</evidence>
<comment type="similarity">
    <text evidence="2 16">Belongs to the protein kinase superfamily. TKL Ser/Thr protein kinase family. TGFB receptor subfamily.</text>
</comment>
<sequence length="568" mass="64241">MDSVQCTSCLFIFATILTFSVSFGAIHQKPNLKDTIEDDDYDDNLEETLPNDFLDMQTNIHLTTMKLYDCYSCDGADCTNPMICHNALQCWKSTVRETTGIVSFSRGCTIESDHVLFICNTPPYSGPQKRQATVQYRVDCCEGNYCNNGSFPELPPVYLKSPDDETNDIYFILNLITAVVVPFSVLALIGVACLYFLKRWHHNRLCKETRMDPEQYYVTEELIRATAAGDSTLREYLETTMSSGSGSGVPLLVQRTMTKQIALIDRIGKGRHGEVWRGTWQDENVAVKIFKSLDEASWTRETQVYSSMLLPHENILGYIGSDICSRNSYTDLWLITFYHPLGSLYDYLNYRTLSHSQLITMCFSILNGLVHLHTEIVGTCGKKPALAHRDLKTKNILVKNSGVCVIADFGMAVAHVQAAGTLDIGSNPRVGTKRYMPPEILDETIQMDNFDSFRRGDIYSLGLVLWEICRRVISNGIVEEYKPPFYDVVPSDPSFEDMKKVVCVDQQRPNIPNRWASDLVLSEMAKTMKECWHQNPMARLPALRVKKTIAKLAAIDNTINTNDLEMCV</sequence>
<evidence type="ECO:0000256" key="11">
    <source>
        <dbReference type="ARBA" id="ARBA00022842"/>
    </source>
</evidence>
<dbReference type="SMART" id="SM00467">
    <property type="entry name" value="GS"/>
    <property type="match status" value="1"/>
</dbReference>